<dbReference type="Proteomes" id="UP000499080">
    <property type="component" value="Unassembled WGS sequence"/>
</dbReference>
<comment type="caution">
    <text evidence="1">The sequence shown here is derived from an EMBL/GenBank/DDBJ whole genome shotgun (WGS) entry which is preliminary data.</text>
</comment>
<accession>A0A4Y2DS50</accession>
<proteinExistence type="predicted"/>
<protein>
    <submittedName>
        <fullName evidence="1">Uncharacterized protein</fullName>
    </submittedName>
</protein>
<name>A0A4Y2DS50_ARAVE</name>
<dbReference type="EMBL" id="BGPR01090202">
    <property type="protein sequence ID" value="GBM18435.1"/>
    <property type="molecule type" value="Genomic_DNA"/>
</dbReference>
<gene>
    <name evidence="1" type="ORF">AVEN_190078_1</name>
</gene>
<evidence type="ECO:0000313" key="2">
    <source>
        <dbReference type="Proteomes" id="UP000499080"/>
    </source>
</evidence>
<dbReference type="AlphaFoldDB" id="A0A4Y2DS50"/>
<sequence length="155" mass="17663">MQNLKLNCSRLGDNKNWPRIAFIIGELNQQNLEVTQNMKCYLVQRISKRSNVSLVGLMQYLNFGRKYEAVAVTVDLSLSPNKNSLIQQSKIIMTRLFCEEDESLSNSSHSEEESTETLEDKSLTLYEKLKKAIHSKTKVLRCSTSKSSNLSTIVK</sequence>
<reference evidence="1 2" key="1">
    <citation type="journal article" date="2019" name="Sci. Rep.">
        <title>Orb-weaving spider Araneus ventricosus genome elucidates the spidroin gene catalogue.</title>
        <authorList>
            <person name="Kono N."/>
            <person name="Nakamura H."/>
            <person name="Ohtoshi R."/>
            <person name="Moran D.A.P."/>
            <person name="Shinohara A."/>
            <person name="Yoshida Y."/>
            <person name="Fujiwara M."/>
            <person name="Mori M."/>
            <person name="Tomita M."/>
            <person name="Arakawa K."/>
        </authorList>
    </citation>
    <scope>NUCLEOTIDE SEQUENCE [LARGE SCALE GENOMIC DNA]</scope>
</reference>
<evidence type="ECO:0000313" key="1">
    <source>
        <dbReference type="EMBL" id="GBM18435.1"/>
    </source>
</evidence>
<organism evidence="1 2">
    <name type="scientific">Araneus ventricosus</name>
    <name type="common">Orbweaver spider</name>
    <name type="synonym">Epeira ventricosa</name>
    <dbReference type="NCBI Taxonomy" id="182803"/>
    <lineage>
        <taxon>Eukaryota</taxon>
        <taxon>Metazoa</taxon>
        <taxon>Ecdysozoa</taxon>
        <taxon>Arthropoda</taxon>
        <taxon>Chelicerata</taxon>
        <taxon>Arachnida</taxon>
        <taxon>Araneae</taxon>
        <taxon>Araneomorphae</taxon>
        <taxon>Entelegynae</taxon>
        <taxon>Araneoidea</taxon>
        <taxon>Araneidae</taxon>
        <taxon>Araneus</taxon>
    </lineage>
</organism>
<keyword evidence="2" id="KW-1185">Reference proteome</keyword>